<protein>
    <recommendedName>
        <fullName evidence="5">L-ornithine N(5)-monooxygenase</fullName>
        <ecNumber evidence="4">1.14.13.196</ecNumber>
    </recommendedName>
    <alternativeName>
        <fullName evidence="10">L-ornithine N(5)-oxygenase</fullName>
    </alternativeName>
</protein>
<dbReference type="InterPro" id="IPR036188">
    <property type="entry name" value="FAD/NAD-bd_sf"/>
</dbReference>
<evidence type="ECO:0000256" key="5">
    <source>
        <dbReference type="ARBA" id="ARBA00018612"/>
    </source>
</evidence>
<evidence type="ECO:0000256" key="10">
    <source>
        <dbReference type="ARBA" id="ARBA00030351"/>
    </source>
</evidence>
<evidence type="ECO:0000256" key="6">
    <source>
        <dbReference type="ARBA" id="ARBA00022630"/>
    </source>
</evidence>
<keyword evidence="15" id="KW-1185">Reference proteome</keyword>
<dbReference type="PANTHER" id="PTHR38663:SF1">
    <property type="entry name" value="L-ORNITHINE N(5)-MONOOXYGENASE"/>
    <property type="match status" value="1"/>
</dbReference>
<dbReference type="GO" id="GO:0016491">
    <property type="term" value="F:oxidoreductase activity"/>
    <property type="evidence" value="ECO:0007669"/>
    <property type="project" value="UniProtKB-KW"/>
</dbReference>
<evidence type="ECO:0000313" key="15">
    <source>
        <dbReference type="Proteomes" id="UP000308092"/>
    </source>
</evidence>
<proteinExistence type="inferred from homology"/>
<dbReference type="InterPro" id="IPR025700">
    <property type="entry name" value="Lys/Orn_oxygenase"/>
</dbReference>
<evidence type="ECO:0000256" key="4">
    <source>
        <dbReference type="ARBA" id="ARBA00012881"/>
    </source>
</evidence>
<dbReference type="EMBL" id="SOSA01000144">
    <property type="protein sequence ID" value="THC95744.1"/>
    <property type="molecule type" value="Genomic_DNA"/>
</dbReference>
<reference evidence="14 15" key="1">
    <citation type="submission" date="2019-03" db="EMBL/GenBank/DDBJ databases">
        <title>The genome sequence of a newly discovered highly antifungal drug resistant Aspergillus species, Aspergillus tanneri NIH 1004.</title>
        <authorList>
            <person name="Mounaud S."/>
            <person name="Singh I."/>
            <person name="Joardar V."/>
            <person name="Pakala S."/>
            <person name="Pakala S."/>
            <person name="Venepally P."/>
            <person name="Hoover J."/>
            <person name="Nierman W."/>
            <person name="Chung J."/>
            <person name="Losada L."/>
        </authorList>
    </citation>
    <scope>NUCLEOTIDE SEQUENCE [LARGE SCALE GENOMIC DNA]</scope>
    <source>
        <strain evidence="14 15">NIH1004</strain>
    </source>
</reference>
<comment type="similarity">
    <text evidence="3">Belongs to the lysine N(6)-hydroxylase/L-ornithine N(5)-oxygenase family.</text>
</comment>
<dbReference type="Gene3D" id="3.50.50.60">
    <property type="entry name" value="FAD/NAD(P)-binding domain"/>
    <property type="match status" value="1"/>
</dbReference>
<keyword evidence="9" id="KW-0560">Oxidoreductase</keyword>
<gene>
    <name evidence="14" type="ORF">EYZ11_004783</name>
</gene>
<keyword evidence="8" id="KW-0521">NADP</keyword>
<evidence type="ECO:0000256" key="8">
    <source>
        <dbReference type="ARBA" id="ARBA00022857"/>
    </source>
</evidence>
<evidence type="ECO:0000256" key="13">
    <source>
        <dbReference type="SAM" id="MobiDB-lite"/>
    </source>
</evidence>
<sequence>MVVGHKDTSSFPDLLDVIIVGAGPCGLAVAARMNEDTPSAMFTDEEHQRYHWINKHRGRMALVQAHHHKMNGVKADKWRGLNARRPSHQSSSSVSISEMSSSPSPPPPSSSPLPSLASSVSSSPSETEIPDQRMKPDQRKKTGGGLSTLVLDSTGEKWMERWNRAFRTLEIEQLRSPMFFHVDPSDRDGMLAYTQETGREKDLWEISGCVGKELSKHKKKKKMRTRAQVIGYTEIDERDRKDYFSPSTDLFADYCSSIISQYRLDLPGMISQREVVDIQYSVHAEISPSDKIFAVTAADGTRFYSRSVVLAIGPGTTKIYPFKLTREEEQGACHSTEIRSFPSPNVKRKIQQREETNLVVVGGGLSSAQVADMAIRRGVSKVWLLMRSDFKIKHFDLGLSWMGKFKNYEKAAFWSADTDDERLDMIREARNGGSITPRYTKILKQHMAHQRVSIHTRTVICDRDYCTASQTWRLSTDPPIPDLPRIDYIYFATGMKLDVNELPLLQWMHREYPIETKQGLPCITDDLMWQPEVPLFLTGRLAALRLGPGAPNLEGARLGAERVAWGMEEVLGRSDSEEDLKVQRSQECFCGLGNRYAELEEVNW</sequence>
<dbReference type="VEuPathDB" id="FungiDB:EYZ11_004783"/>
<dbReference type="EC" id="1.14.13.196" evidence="4"/>
<evidence type="ECO:0000256" key="2">
    <source>
        <dbReference type="ARBA" id="ARBA00004924"/>
    </source>
</evidence>
<dbReference type="Proteomes" id="UP000308092">
    <property type="component" value="Unassembled WGS sequence"/>
</dbReference>
<dbReference type="SUPFAM" id="SSF51905">
    <property type="entry name" value="FAD/NAD(P)-binding domain"/>
    <property type="match status" value="2"/>
</dbReference>
<keyword evidence="6" id="KW-0285">Flavoprotein</keyword>
<dbReference type="PANTHER" id="PTHR38663">
    <property type="match status" value="1"/>
</dbReference>
<evidence type="ECO:0000313" key="14">
    <source>
        <dbReference type="EMBL" id="THC95744.1"/>
    </source>
</evidence>
<feature type="compositionally biased region" description="Low complexity" evidence="13">
    <location>
        <begin position="112"/>
        <end position="125"/>
    </location>
</feature>
<name>A0A4V6RQV2_9EURO</name>
<comment type="catalytic activity">
    <reaction evidence="12">
        <text>L-ornithine + NADH + O2 = N(5)-hydroxy-L-ornithine + NAD(+) + H2O</text>
        <dbReference type="Rhea" id="RHEA:41512"/>
        <dbReference type="ChEBI" id="CHEBI:15377"/>
        <dbReference type="ChEBI" id="CHEBI:15379"/>
        <dbReference type="ChEBI" id="CHEBI:46911"/>
        <dbReference type="ChEBI" id="CHEBI:57540"/>
        <dbReference type="ChEBI" id="CHEBI:57945"/>
        <dbReference type="ChEBI" id="CHEBI:78275"/>
        <dbReference type="EC" id="1.14.13.196"/>
    </reaction>
</comment>
<feature type="region of interest" description="Disordered" evidence="13">
    <location>
        <begin position="75"/>
        <end position="149"/>
    </location>
</feature>
<dbReference type="AlphaFoldDB" id="A0A4V6RQV2"/>
<evidence type="ECO:0000256" key="1">
    <source>
        <dbReference type="ARBA" id="ARBA00001974"/>
    </source>
</evidence>
<keyword evidence="7" id="KW-0274">FAD</keyword>
<organism evidence="14 15">
    <name type="scientific">Aspergillus tanneri</name>
    <dbReference type="NCBI Taxonomy" id="1220188"/>
    <lineage>
        <taxon>Eukaryota</taxon>
        <taxon>Fungi</taxon>
        <taxon>Dikarya</taxon>
        <taxon>Ascomycota</taxon>
        <taxon>Pezizomycotina</taxon>
        <taxon>Eurotiomycetes</taxon>
        <taxon>Eurotiomycetidae</taxon>
        <taxon>Eurotiales</taxon>
        <taxon>Aspergillaceae</taxon>
        <taxon>Aspergillus</taxon>
        <taxon>Aspergillus subgen. Circumdati</taxon>
    </lineage>
</organism>
<feature type="compositionally biased region" description="Low complexity" evidence="13">
    <location>
        <begin position="88"/>
        <end position="102"/>
    </location>
</feature>
<accession>A0A4V6RQV2</accession>
<comment type="catalytic activity">
    <reaction evidence="11">
        <text>L-ornithine + NADPH + O2 = N(5)-hydroxy-L-ornithine + NADP(+) + H2O</text>
        <dbReference type="Rhea" id="RHEA:41508"/>
        <dbReference type="ChEBI" id="CHEBI:15377"/>
        <dbReference type="ChEBI" id="CHEBI:15379"/>
        <dbReference type="ChEBI" id="CHEBI:46911"/>
        <dbReference type="ChEBI" id="CHEBI:57783"/>
        <dbReference type="ChEBI" id="CHEBI:58349"/>
        <dbReference type="ChEBI" id="CHEBI:78275"/>
        <dbReference type="EC" id="1.14.13.196"/>
    </reaction>
</comment>
<comment type="caution">
    <text evidence="14">The sequence shown here is derived from an EMBL/GenBank/DDBJ whole genome shotgun (WGS) entry which is preliminary data.</text>
</comment>
<evidence type="ECO:0000256" key="12">
    <source>
        <dbReference type="ARBA" id="ARBA00049248"/>
    </source>
</evidence>
<comment type="pathway">
    <text evidence="2">Siderophore biosynthesis.</text>
</comment>
<evidence type="ECO:0000256" key="7">
    <source>
        <dbReference type="ARBA" id="ARBA00022827"/>
    </source>
</evidence>
<comment type="cofactor">
    <cofactor evidence="1">
        <name>FAD</name>
        <dbReference type="ChEBI" id="CHEBI:57692"/>
    </cofactor>
</comment>
<evidence type="ECO:0000256" key="3">
    <source>
        <dbReference type="ARBA" id="ARBA00007588"/>
    </source>
</evidence>
<evidence type="ECO:0000256" key="11">
    <source>
        <dbReference type="ARBA" id="ARBA00047598"/>
    </source>
</evidence>
<feature type="compositionally biased region" description="Basic and acidic residues" evidence="13">
    <location>
        <begin position="130"/>
        <end position="140"/>
    </location>
</feature>
<evidence type="ECO:0000256" key="9">
    <source>
        <dbReference type="ARBA" id="ARBA00023002"/>
    </source>
</evidence>
<dbReference type="Pfam" id="PF13434">
    <property type="entry name" value="Lys_Orn_oxgnase"/>
    <property type="match status" value="1"/>
</dbReference>